<keyword evidence="3" id="KW-1185">Reference proteome</keyword>
<keyword evidence="1" id="KW-0812">Transmembrane</keyword>
<feature type="transmembrane region" description="Helical" evidence="1">
    <location>
        <begin position="720"/>
        <end position="739"/>
    </location>
</feature>
<accession>A0A150X9C7</accession>
<dbReference type="OrthoDB" id="978896at2"/>
<keyword evidence="1" id="KW-1133">Transmembrane helix</keyword>
<protein>
    <recommendedName>
        <fullName evidence="4">PIN like domain-containing protein</fullName>
    </recommendedName>
</protein>
<organism evidence="2 3">
    <name type="scientific">Roseivirga spongicola</name>
    <dbReference type="NCBI Taxonomy" id="333140"/>
    <lineage>
        <taxon>Bacteria</taxon>
        <taxon>Pseudomonadati</taxon>
        <taxon>Bacteroidota</taxon>
        <taxon>Cytophagia</taxon>
        <taxon>Cytophagales</taxon>
        <taxon>Roseivirgaceae</taxon>
        <taxon>Roseivirga</taxon>
    </lineage>
</organism>
<gene>
    <name evidence="2" type="ORF">AWW68_10695</name>
</gene>
<name>A0A150X9C7_9BACT</name>
<evidence type="ECO:0000313" key="2">
    <source>
        <dbReference type="EMBL" id="KYG75262.1"/>
    </source>
</evidence>
<feature type="transmembrane region" description="Helical" evidence="1">
    <location>
        <begin position="664"/>
        <end position="682"/>
    </location>
</feature>
<keyword evidence="1" id="KW-0472">Membrane</keyword>
<reference evidence="2 3" key="1">
    <citation type="submission" date="2016-01" db="EMBL/GenBank/DDBJ databases">
        <title>Genome sequencing of Roseivirga spongicola UST030701-084.</title>
        <authorList>
            <person name="Selvaratnam C."/>
            <person name="Thevarajoo S."/>
            <person name="Goh K.M."/>
            <person name="Ee R."/>
            <person name="Chan K.-G."/>
            <person name="Chong C.S."/>
        </authorList>
    </citation>
    <scope>NUCLEOTIDE SEQUENCE [LARGE SCALE GENOMIC DNA]</scope>
    <source>
        <strain evidence="2 3">UST030701-084</strain>
    </source>
</reference>
<comment type="caution">
    <text evidence="2">The sequence shown here is derived from an EMBL/GenBank/DDBJ whole genome shotgun (WGS) entry which is preliminary data.</text>
</comment>
<feature type="transmembrane region" description="Helical" evidence="1">
    <location>
        <begin position="451"/>
        <end position="470"/>
    </location>
</feature>
<evidence type="ECO:0000313" key="3">
    <source>
        <dbReference type="Proteomes" id="UP000075606"/>
    </source>
</evidence>
<dbReference type="RefSeq" id="WP_068221215.1">
    <property type="nucleotide sequence ID" value="NZ_CP139724.1"/>
</dbReference>
<sequence>MELAKLIKAFGYVTSENRDEALANLIEYVVYTLDSPQDIAAICDFIKLEFDVQFDPAELKSVASQMLKKGNLERIADAKFKLSDSRVADLRAHSRSIALRQEERQKRIGKYIDEIDSSNLAPEVHKKILISFTQYMYECFYEYGRRAVNIISGELTEVERRTKHQILKPFIDSFSPNEKRVFTDLVEHFTDVMNSDDLDYLQKLAYKAELFFSLGMDKETYERASEFNFMDWVVFLDTNFLYSILNLHKHDEDDACNQIVRIIRDHKLNIRLTYIPDTRQELLNKKKDFDKNIARTSFTKHQISALLSSGNLDGFSKKYYEQKLEYGDETPHPTEIIDHHIASLKEKGVLIYNSNFKSLREESGYQHIINETSAFKEYEKFRNETRVEKGLDYKQPKDDHLLEHDVFLREAILFLRGTKAVSMNDVKYYGLTLDKTLIGFDKYRLRSDRTVYVPVFFLPSFLLGKLLRFIPLPTDDYKKAFISALSSTAFDTNSNHSVAVQQSAQKFKLMGINDERVMLSCMADNVFLEQFSQLEESEQVPFIESQLNRKHKSMHDEMSELRGKLEEREGMVSEVSKISASKDEDLKRLKARIKVLEEDQGLFIQELKKLTTPKAEIRTQPETPLFSDTQDSNFEEAVESELEEEGSEINSFRTESSPIQKGQYYILALMLIIGLPIIVASIMIKEYIYLAFIGVPTAVVISVAGLFFDIRKSIKTRIWSGLLLVIIYTLILFSNWNLFFNPPLQ</sequence>
<evidence type="ECO:0008006" key="4">
    <source>
        <dbReference type="Google" id="ProtNLM"/>
    </source>
</evidence>
<dbReference type="EMBL" id="LRPC01000023">
    <property type="protein sequence ID" value="KYG75262.1"/>
    <property type="molecule type" value="Genomic_DNA"/>
</dbReference>
<dbReference type="AlphaFoldDB" id="A0A150X9C7"/>
<feature type="transmembrane region" description="Helical" evidence="1">
    <location>
        <begin position="688"/>
        <end position="708"/>
    </location>
</feature>
<proteinExistence type="predicted"/>
<dbReference type="Proteomes" id="UP000075606">
    <property type="component" value="Unassembled WGS sequence"/>
</dbReference>
<evidence type="ECO:0000256" key="1">
    <source>
        <dbReference type="SAM" id="Phobius"/>
    </source>
</evidence>
<dbReference type="STRING" id="333140.AWW68_10695"/>